<dbReference type="RefSeq" id="WP_090790674.1">
    <property type="nucleotide sequence ID" value="NZ_BOND01000025.1"/>
</dbReference>
<proteinExistence type="predicted"/>
<dbReference type="SUPFAM" id="SSF54427">
    <property type="entry name" value="NTF2-like"/>
    <property type="match status" value="1"/>
</dbReference>
<dbReference type="Pfam" id="PF12680">
    <property type="entry name" value="SnoaL_2"/>
    <property type="match status" value="1"/>
</dbReference>
<dbReference type="Proteomes" id="UP000199632">
    <property type="component" value="Unassembled WGS sequence"/>
</dbReference>
<sequence length="128" mass="14114">MSTREEIFQRYVYAGALSRDPDALAALFTEDGVYEAPLAGPGDPFPRRLAGRAAIRAGMATAYARMPAADDDPVDPIRTSFTLHATADPDVFVAEIDTTLMSDTSMSLVQIFRVRDGLISHLRDYFRQ</sequence>
<dbReference type="STRING" id="137265.SAMN05421684_2711"/>
<name>A0A1H3PA43_9ACTN</name>
<dbReference type="Gene3D" id="3.10.450.50">
    <property type="match status" value="1"/>
</dbReference>
<keyword evidence="3" id="KW-1185">Reference proteome</keyword>
<dbReference type="EMBL" id="FNQB01000001">
    <property type="protein sequence ID" value="SDY97996.1"/>
    <property type="molecule type" value="Genomic_DNA"/>
</dbReference>
<evidence type="ECO:0000313" key="3">
    <source>
        <dbReference type="Proteomes" id="UP000199632"/>
    </source>
</evidence>
<gene>
    <name evidence="2" type="ORF">SAMN05421684_2711</name>
</gene>
<evidence type="ECO:0000313" key="2">
    <source>
        <dbReference type="EMBL" id="SDY97996.1"/>
    </source>
</evidence>
<dbReference type="InterPro" id="IPR032710">
    <property type="entry name" value="NTF2-like_dom_sf"/>
</dbReference>
<keyword evidence="2" id="KW-0413">Isomerase</keyword>
<protein>
    <submittedName>
        <fullName evidence="2">Ketosteroid isomerase-related protein</fullName>
    </submittedName>
</protein>
<dbReference type="InterPro" id="IPR037401">
    <property type="entry name" value="SnoaL-like"/>
</dbReference>
<dbReference type="GO" id="GO:0016853">
    <property type="term" value="F:isomerase activity"/>
    <property type="evidence" value="ECO:0007669"/>
    <property type="project" value="UniProtKB-KW"/>
</dbReference>
<organism evidence="2 3">
    <name type="scientific">Asanoa ishikariensis</name>
    <dbReference type="NCBI Taxonomy" id="137265"/>
    <lineage>
        <taxon>Bacteria</taxon>
        <taxon>Bacillati</taxon>
        <taxon>Actinomycetota</taxon>
        <taxon>Actinomycetes</taxon>
        <taxon>Micromonosporales</taxon>
        <taxon>Micromonosporaceae</taxon>
        <taxon>Asanoa</taxon>
    </lineage>
</organism>
<evidence type="ECO:0000259" key="1">
    <source>
        <dbReference type="Pfam" id="PF12680"/>
    </source>
</evidence>
<feature type="domain" description="SnoaL-like" evidence="1">
    <location>
        <begin position="13"/>
        <end position="120"/>
    </location>
</feature>
<reference evidence="3" key="1">
    <citation type="submission" date="2016-10" db="EMBL/GenBank/DDBJ databases">
        <authorList>
            <person name="Varghese N."/>
            <person name="Submissions S."/>
        </authorList>
    </citation>
    <scope>NUCLEOTIDE SEQUENCE [LARGE SCALE GENOMIC DNA]</scope>
    <source>
        <strain evidence="3">DSM 44718</strain>
    </source>
</reference>
<dbReference type="AlphaFoldDB" id="A0A1H3PA43"/>
<dbReference type="OrthoDB" id="3681559at2"/>
<accession>A0A1H3PA43</accession>